<dbReference type="SUPFAM" id="SSF54534">
    <property type="entry name" value="FKBP-like"/>
    <property type="match status" value="1"/>
</dbReference>
<dbReference type="InterPro" id="IPR000297">
    <property type="entry name" value="PPIase_PpiC"/>
</dbReference>
<dbReference type="InterPro" id="IPR027304">
    <property type="entry name" value="Trigger_fact/SurA_dom_sf"/>
</dbReference>
<feature type="region of interest" description="Disordered" evidence="14">
    <location>
        <begin position="417"/>
        <end position="438"/>
    </location>
</feature>
<evidence type="ECO:0000256" key="7">
    <source>
        <dbReference type="ARBA" id="ARBA00023136"/>
    </source>
</evidence>
<keyword evidence="18" id="KW-1185">Reference proteome</keyword>
<keyword evidence="8" id="KW-0143">Chaperone</keyword>
<accession>A0ABU7U259</accession>
<dbReference type="EMBL" id="JAWJZY010000003">
    <property type="protein sequence ID" value="MEE8658954.1"/>
    <property type="molecule type" value="Genomic_DNA"/>
</dbReference>
<organism evidence="17 18">
    <name type="scientific">Sorlinia euscelidii</name>
    <dbReference type="NCBI Taxonomy" id="3081148"/>
    <lineage>
        <taxon>Bacteria</taxon>
        <taxon>Pseudomonadati</taxon>
        <taxon>Pseudomonadota</taxon>
        <taxon>Alphaproteobacteria</taxon>
        <taxon>Acetobacterales</taxon>
        <taxon>Acetobacteraceae</taxon>
        <taxon>Sorlinia</taxon>
    </lineage>
</organism>
<evidence type="ECO:0000256" key="10">
    <source>
        <dbReference type="ARBA" id="ARBA00031484"/>
    </source>
</evidence>
<evidence type="ECO:0000259" key="16">
    <source>
        <dbReference type="Pfam" id="PF13145"/>
    </source>
</evidence>
<evidence type="ECO:0000256" key="3">
    <source>
        <dbReference type="ARBA" id="ARBA00022475"/>
    </source>
</evidence>
<proteinExistence type="inferred from homology"/>
<evidence type="ECO:0000256" key="12">
    <source>
        <dbReference type="ARBA" id="ARBA00040743"/>
    </source>
</evidence>
<dbReference type="Proteomes" id="UP001312908">
    <property type="component" value="Unassembled WGS sequence"/>
</dbReference>
<evidence type="ECO:0000256" key="1">
    <source>
        <dbReference type="ARBA" id="ARBA00004382"/>
    </source>
</evidence>
<evidence type="ECO:0000256" key="9">
    <source>
        <dbReference type="ARBA" id="ARBA00030642"/>
    </source>
</evidence>
<sequence>MITTLRHLVVDSWIGRIIALLIFVAFIGWGANDVFLKPAYDDPNVLAMAGSSKISLQDYEARVRLMGDRIAQAMGHRPGDNLSASEKRHLRQVVFQSELNELPMQALAHAQGMVVPDKIIRDKVFSIPAFQDEQHHFSADRFHNWLRNAQMTEPAFIDIVRREVENLTLGMAMARNITAPHAIVARFADYMSQRHVYDVATFRKAAGGSPQLAADEATLQRYYDNHPWDYTTQEFRHARIILLDASTLQSAITASDAQIKALYDSREAMYDRPEGRDIAYVMSKDRAQIDSIAKAWRDGASWQDVLKQSKGAIADVLSQIPQSAIPAPELAKAAFAAAPDIVTGPISSPGGWIVFRVSKVTPAHHVSLDDAREGLASEIRMQEAVNQLTDKVAKLQDIVAGDTSLDHIPAEIGARPAEGALTREGKTKSGDDAPIPGNETERKAIIKAIFSQKINAPPRFVALPDGGAFVIKLDKVEPGRQLSFRESRDAVLKAYQEDASNRALNVAATAFLTQAKEKGGVSHVAVSGPGGPQIEAGQYVTVQSAEQTHGALPYAVLQTKMGETAMIDVDGTYRVFTVTSLPADPVGAHEARKALQKMADRGLQEDVINTFRQQAAERAKMHINQPLLNQVLSGEGS</sequence>
<feature type="transmembrane region" description="Helical" evidence="15">
    <location>
        <begin position="12"/>
        <end position="31"/>
    </location>
</feature>
<evidence type="ECO:0000256" key="13">
    <source>
        <dbReference type="ARBA" id="ARBA00042775"/>
    </source>
</evidence>
<keyword evidence="7 15" id="KW-0472">Membrane</keyword>
<evidence type="ECO:0000256" key="14">
    <source>
        <dbReference type="SAM" id="MobiDB-lite"/>
    </source>
</evidence>
<evidence type="ECO:0000256" key="6">
    <source>
        <dbReference type="ARBA" id="ARBA00022989"/>
    </source>
</evidence>
<keyword evidence="4" id="KW-0997">Cell inner membrane</keyword>
<evidence type="ECO:0000313" key="18">
    <source>
        <dbReference type="Proteomes" id="UP001312908"/>
    </source>
</evidence>
<evidence type="ECO:0000256" key="11">
    <source>
        <dbReference type="ARBA" id="ARBA00038408"/>
    </source>
</evidence>
<gene>
    <name evidence="17" type="ORF">DOFOFD_08015</name>
</gene>
<dbReference type="InterPro" id="IPR052029">
    <property type="entry name" value="PpiD_chaperone"/>
</dbReference>
<feature type="domain" description="PpiC" evidence="16">
    <location>
        <begin position="255"/>
        <end position="373"/>
    </location>
</feature>
<evidence type="ECO:0000313" key="17">
    <source>
        <dbReference type="EMBL" id="MEE8658954.1"/>
    </source>
</evidence>
<evidence type="ECO:0000256" key="4">
    <source>
        <dbReference type="ARBA" id="ARBA00022519"/>
    </source>
</evidence>
<evidence type="ECO:0000256" key="2">
    <source>
        <dbReference type="ARBA" id="ARBA00018370"/>
    </source>
</evidence>
<dbReference type="Pfam" id="PF13145">
    <property type="entry name" value="Rotamase_2"/>
    <property type="match status" value="1"/>
</dbReference>
<dbReference type="SUPFAM" id="SSF109998">
    <property type="entry name" value="Triger factor/SurA peptide-binding domain-like"/>
    <property type="match status" value="1"/>
</dbReference>
<keyword evidence="6 15" id="KW-1133">Transmembrane helix</keyword>
<evidence type="ECO:0000256" key="15">
    <source>
        <dbReference type="SAM" id="Phobius"/>
    </source>
</evidence>
<dbReference type="Gene3D" id="3.10.50.40">
    <property type="match status" value="1"/>
</dbReference>
<evidence type="ECO:0000256" key="8">
    <source>
        <dbReference type="ARBA" id="ARBA00023186"/>
    </source>
</evidence>
<comment type="caution">
    <text evidence="17">The sequence shown here is derived from an EMBL/GenBank/DDBJ whole genome shotgun (WGS) entry which is preliminary data.</text>
</comment>
<keyword evidence="3" id="KW-1003">Cell membrane</keyword>
<dbReference type="Pfam" id="PF13624">
    <property type="entry name" value="SurA_N_3"/>
    <property type="match status" value="1"/>
</dbReference>
<name>A0ABU7U259_9PROT</name>
<reference evidence="17 18" key="1">
    <citation type="submission" date="2023-10" db="EMBL/GenBank/DDBJ databases">
        <title>Sorlinia euscelidii gen. nov., sp. nov., an acetic acid bacteria isolated from the gut of Euscelidius variegatus emitter.</title>
        <authorList>
            <person name="Michoud G."/>
            <person name="Marasco R."/>
            <person name="Seferji K."/>
            <person name="Gonella E."/>
            <person name="Garuglieri E."/>
            <person name="Alma A."/>
            <person name="Mapelli F."/>
            <person name="Borin S."/>
            <person name="Daffonchio D."/>
            <person name="Crotti E."/>
        </authorList>
    </citation>
    <scope>NUCLEOTIDE SEQUENCE [LARGE SCALE GENOMIC DNA]</scope>
    <source>
        <strain evidence="17 18">EV16P</strain>
    </source>
</reference>
<comment type="similarity">
    <text evidence="11">Belongs to the PpiD chaperone family.</text>
</comment>
<keyword evidence="5 15" id="KW-0812">Transmembrane</keyword>
<comment type="subcellular location">
    <subcellularLocation>
        <location evidence="1">Cell inner membrane</location>
        <topology evidence="1">Single-pass type II membrane protein</topology>
        <orientation evidence="1">Periplasmic side</orientation>
    </subcellularLocation>
</comment>
<protein>
    <recommendedName>
        <fullName evidence="2">Parvulin-like PPIase</fullName>
    </recommendedName>
    <alternativeName>
        <fullName evidence="9">Peptidyl-prolyl cis-trans isomerase plp</fullName>
    </alternativeName>
    <alternativeName>
        <fullName evidence="12">Periplasmic chaperone PpiD</fullName>
    </alternativeName>
    <alternativeName>
        <fullName evidence="13">Periplasmic folding chaperone</fullName>
    </alternativeName>
    <alternativeName>
        <fullName evidence="10">Rotamase plp</fullName>
    </alternativeName>
</protein>
<dbReference type="PANTHER" id="PTHR47529:SF1">
    <property type="entry name" value="PERIPLASMIC CHAPERONE PPID"/>
    <property type="match status" value="1"/>
</dbReference>
<evidence type="ECO:0000256" key="5">
    <source>
        <dbReference type="ARBA" id="ARBA00022692"/>
    </source>
</evidence>
<dbReference type="RefSeq" id="WP_394819838.1">
    <property type="nucleotide sequence ID" value="NZ_JAWJZY010000003.1"/>
</dbReference>
<dbReference type="PANTHER" id="PTHR47529">
    <property type="entry name" value="PEPTIDYL-PROLYL CIS-TRANS ISOMERASE D"/>
    <property type="match status" value="1"/>
</dbReference>
<feature type="compositionally biased region" description="Basic and acidic residues" evidence="14">
    <location>
        <begin position="421"/>
        <end position="431"/>
    </location>
</feature>
<dbReference type="InterPro" id="IPR046357">
    <property type="entry name" value="PPIase_dom_sf"/>
</dbReference>